<name>V4QYK3_9HYPH</name>
<comment type="caution">
    <text evidence="2">The sequence shown here is derived from an EMBL/GenBank/DDBJ whole genome shotgun (WGS) entry which is preliminary data.</text>
</comment>
<organism evidence="2 3">
    <name type="scientific">Lutibaculum baratangense AMV1</name>
    <dbReference type="NCBI Taxonomy" id="631454"/>
    <lineage>
        <taxon>Bacteria</taxon>
        <taxon>Pseudomonadati</taxon>
        <taxon>Pseudomonadota</taxon>
        <taxon>Alphaproteobacteria</taxon>
        <taxon>Hyphomicrobiales</taxon>
        <taxon>Tepidamorphaceae</taxon>
        <taxon>Lutibaculum</taxon>
    </lineage>
</organism>
<evidence type="ECO:0000256" key="1">
    <source>
        <dbReference type="SAM" id="MobiDB-lite"/>
    </source>
</evidence>
<evidence type="ECO:0000313" key="2">
    <source>
        <dbReference type="EMBL" id="ESR24832.1"/>
    </source>
</evidence>
<dbReference type="Proteomes" id="UP000017819">
    <property type="component" value="Unassembled WGS sequence"/>
</dbReference>
<evidence type="ECO:0000313" key="3">
    <source>
        <dbReference type="Proteomes" id="UP000017819"/>
    </source>
</evidence>
<reference evidence="2 3" key="1">
    <citation type="journal article" date="2014" name="Genome Announc.">
        <title>Draft Genome Sequence of Lutibaculum baratangense Strain AMV1T, Isolated from a Mud Volcano in Andamans, India.</title>
        <authorList>
            <person name="Singh A."/>
            <person name="Sreenivas A."/>
            <person name="Sathyanarayana Reddy G."/>
            <person name="Pinnaka A.K."/>
            <person name="Shivaji S."/>
        </authorList>
    </citation>
    <scope>NUCLEOTIDE SEQUENCE [LARGE SCALE GENOMIC DNA]</scope>
    <source>
        <strain evidence="2 3">AMV1</strain>
    </source>
</reference>
<proteinExistence type="predicted"/>
<dbReference type="STRING" id="631454.N177_2155"/>
<dbReference type="AlphaFoldDB" id="V4QYK3"/>
<keyword evidence="3" id="KW-1185">Reference proteome</keyword>
<accession>V4QYK3</accession>
<protein>
    <submittedName>
        <fullName evidence="2">Uncharacterized protein</fullName>
    </submittedName>
</protein>
<sequence>MHPPATRGASLYAAQHSQEKEMRVPPRVLGIDRFSDRLKALGLFAVLVAPFLLARI</sequence>
<gene>
    <name evidence="2" type="ORF">N177_2155</name>
</gene>
<feature type="region of interest" description="Disordered" evidence="1">
    <location>
        <begin position="1"/>
        <end position="21"/>
    </location>
</feature>
<dbReference type="EMBL" id="AWXZ01000029">
    <property type="protein sequence ID" value="ESR24832.1"/>
    <property type="molecule type" value="Genomic_DNA"/>
</dbReference>